<feature type="transmembrane region" description="Helical" evidence="1">
    <location>
        <begin position="6"/>
        <end position="27"/>
    </location>
</feature>
<dbReference type="Proteomes" id="UP000737402">
    <property type="component" value="Unassembled WGS sequence"/>
</dbReference>
<comment type="caution">
    <text evidence="2">The sequence shown here is derived from an EMBL/GenBank/DDBJ whole genome shotgun (WGS) entry which is preliminary data.</text>
</comment>
<sequence length="57" mass="6420">MSCHVLFLSGVEAGLLSVPFMLSILRYERGGFFSGKQEKEKPLGIRLQETSYQGNNR</sequence>
<organism evidence="2 3">
    <name type="scientific">Sutcliffiella tianshenii</name>
    <dbReference type="NCBI Taxonomy" id="1463404"/>
    <lineage>
        <taxon>Bacteria</taxon>
        <taxon>Bacillati</taxon>
        <taxon>Bacillota</taxon>
        <taxon>Bacilli</taxon>
        <taxon>Bacillales</taxon>
        <taxon>Bacillaceae</taxon>
        <taxon>Sutcliffiella</taxon>
    </lineage>
</organism>
<keyword evidence="1" id="KW-1133">Transmembrane helix</keyword>
<keyword evidence="1" id="KW-0812">Transmembrane</keyword>
<keyword evidence="1" id="KW-0472">Membrane</keyword>
<gene>
    <name evidence="2" type="ORF">JOC95_002564</name>
</gene>
<name>A0ABS2P1F6_9BACI</name>
<evidence type="ECO:0000256" key="1">
    <source>
        <dbReference type="SAM" id="Phobius"/>
    </source>
</evidence>
<evidence type="ECO:0000313" key="2">
    <source>
        <dbReference type="EMBL" id="MBM7620709.1"/>
    </source>
</evidence>
<reference evidence="2 3" key="1">
    <citation type="submission" date="2021-01" db="EMBL/GenBank/DDBJ databases">
        <title>Genomic Encyclopedia of Type Strains, Phase IV (KMG-IV): sequencing the most valuable type-strain genomes for metagenomic binning, comparative biology and taxonomic classification.</title>
        <authorList>
            <person name="Goeker M."/>
        </authorList>
    </citation>
    <scope>NUCLEOTIDE SEQUENCE [LARGE SCALE GENOMIC DNA]</scope>
    <source>
        <strain evidence="2 3">DSM 25879</strain>
    </source>
</reference>
<keyword evidence="3" id="KW-1185">Reference proteome</keyword>
<accession>A0ABS2P1F6</accession>
<evidence type="ECO:0000313" key="3">
    <source>
        <dbReference type="Proteomes" id="UP000737402"/>
    </source>
</evidence>
<proteinExistence type="predicted"/>
<protein>
    <submittedName>
        <fullName evidence="2">Uncharacterized protein</fullName>
    </submittedName>
</protein>
<dbReference type="EMBL" id="JAFBED010000005">
    <property type="protein sequence ID" value="MBM7620709.1"/>
    <property type="molecule type" value="Genomic_DNA"/>
</dbReference>